<dbReference type="SUPFAM" id="SSF50998">
    <property type="entry name" value="Quinoprotein alcohol dehydrogenase-like"/>
    <property type="match status" value="1"/>
</dbReference>
<keyword evidence="3 8" id="KW-0853">WD repeat</keyword>
<feature type="compositionally biased region" description="Basic and acidic residues" evidence="10">
    <location>
        <begin position="1655"/>
        <end position="1664"/>
    </location>
</feature>
<accession>A0A3S2PFH7</accession>
<dbReference type="Proteomes" id="UP000283210">
    <property type="component" value="Chromosome 12"/>
</dbReference>
<protein>
    <submittedName>
        <fullName evidence="11">Uncharacterized protein</fullName>
    </submittedName>
</protein>
<dbReference type="PANTHER" id="PTHR14885:SF3">
    <property type="entry name" value="CILIA- AND FLAGELLA-ASSOCIATED PROTEIN 44"/>
    <property type="match status" value="1"/>
</dbReference>
<feature type="compositionally biased region" description="Pro residues" evidence="10">
    <location>
        <begin position="1638"/>
        <end position="1648"/>
    </location>
</feature>
<dbReference type="PROSITE" id="PS50082">
    <property type="entry name" value="WD_REPEATS_2"/>
    <property type="match status" value="2"/>
</dbReference>
<dbReference type="PANTHER" id="PTHR14885">
    <property type="entry name" value="CILIA- AND FLAGELLA-ASSOCIATED PROTEIN 43-RELATED"/>
    <property type="match status" value="1"/>
</dbReference>
<feature type="region of interest" description="Disordered" evidence="10">
    <location>
        <begin position="1051"/>
        <end position="1078"/>
    </location>
</feature>
<feature type="region of interest" description="Disordered" evidence="10">
    <location>
        <begin position="1628"/>
        <end position="1664"/>
    </location>
</feature>
<keyword evidence="4" id="KW-0677">Repeat</keyword>
<evidence type="ECO:0000256" key="9">
    <source>
        <dbReference type="SAM" id="Coils"/>
    </source>
</evidence>
<evidence type="ECO:0000256" key="6">
    <source>
        <dbReference type="ARBA" id="ARBA00023212"/>
    </source>
</evidence>
<evidence type="ECO:0000313" key="11">
    <source>
        <dbReference type="EMBL" id="RVE65424.1"/>
    </source>
</evidence>
<feature type="region of interest" description="Disordered" evidence="10">
    <location>
        <begin position="886"/>
        <end position="934"/>
    </location>
</feature>
<feature type="repeat" description="WD" evidence="8">
    <location>
        <begin position="339"/>
        <end position="380"/>
    </location>
</feature>
<dbReference type="InterPro" id="IPR015943">
    <property type="entry name" value="WD40/YVTN_repeat-like_dom_sf"/>
</dbReference>
<dbReference type="Gene3D" id="2.130.10.10">
    <property type="entry name" value="YVTN repeat-like/Quinoprotein amine dehydrogenase"/>
    <property type="match status" value="3"/>
</dbReference>
<feature type="coiled-coil region" evidence="9">
    <location>
        <begin position="1590"/>
        <end position="1624"/>
    </location>
</feature>
<gene>
    <name evidence="11" type="ORF">OJAV_G00116460</name>
</gene>
<reference evidence="11 12" key="2">
    <citation type="submission" date="2019-01" db="EMBL/GenBank/DDBJ databases">
        <title>A chromosome length genome reference of the Java medaka (oryzias javanicus).</title>
        <authorList>
            <person name="Herpin A."/>
            <person name="Takehana Y."/>
            <person name="Naruse K."/>
            <person name="Ansai S."/>
            <person name="Kawaguchi M."/>
        </authorList>
    </citation>
    <scope>NUCLEOTIDE SEQUENCE [LARGE SCALE GENOMIC DNA]</scope>
    <source>
        <strain evidence="11">RS831</strain>
        <tissue evidence="11">Whole body</tissue>
    </source>
</reference>
<feature type="repeat" description="WD" evidence="8">
    <location>
        <begin position="436"/>
        <end position="467"/>
    </location>
</feature>
<feature type="compositionally biased region" description="Acidic residues" evidence="10">
    <location>
        <begin position="1297"/>
        <end position="1323"/>
    </location>
</feature>
<feature type="region of interest" description="Disordered" evidence="10">
    <location>
        <begin position="1093"/>
        <end position="1128"/>
    </location>
</feature>
<dbReference type="GO" id="GO:0005930">
    <property type="term" value="C:axoneme"/>
    <property type="evidence" value="ECO:0007669"/>
    <property type="project" value="UniProtKB-SubCell"/>
</dbReference>
<sequence length="1664" mass="189010">MNPTLVLNALSHSFGFDSGRRANLGLLDDNTLILIAGNLVVLLDVDSREQRYLRSCSGGGIGAITVHPTREFFVVAEKGTSPDILVYEYPSLRLHRILRGGTQHRYTCVSFSPDGGLLVSAGGEPDLMLTLWNWRQQEVQSFQATSQEVYRVSFSLYDQELLTTAGRRHITFWKLSTTFTGVKLERLEGHFGNSVASDIEGVLELPDGEVVSGTAWGNLLLWDGNSIKVEICCKEGRSCHAGTAQPFALEGGKLFTFGSDGAVRSWDFERISLFTCDGVGSLEVEPINELVVGRHVCLCSMVRSSRPGSSVWFAQDSNGSIWRLDLSFSPSAADPKCLLSCHSGPIQGLDVSRTSHLMATTALDGSVRVFDLLAKRELTSSCFNQGGTALCWAPLSVKQEEGFLVTGFEDGVVRLLELLGPQERRSAPTLRLKQAFKPHNAPVTAVAIEPNGHILATASEDQTVFFFTFGEACHALGFVRVPGPVRALEWSPDSHLPQTGRRLLILCSSGHVVEVQSPDVEAERSSESFHLHQLPRRSFCFRSIRSRIKRETGADRPQTGRMKIRREEEELQPPSPLLCGFYSEPGRFWLSMGGFDSGFLFHCKFSENQSEESCRHQDEPFDFLLVSGGDDDPICSMTFSSSRQLLLCGMHSGSIRVYPLQPGHLAPTAMQACWALSVHDNHYGHLRHICCSFDDLFVLTAGDDGNIFSFSRLPPEELHRHLQRQKARIPSPTKQADHETESSAVDIQDPEAFSLEAARQKQERDLLRRKADQKAAETRIQLAELREKFKQVITENQRLPEHVRLTPEELNPLLYEKAKRMTADRVMKVQQQTAWEQERCSVALRKLQEWWKNSSEALSIITVVGICSSIRVSTYNVSEFSTWARHQDTPAAEAPPDRQEPRAASATPAHEAAEKEVARPPVPHPPRVRGRVEDSVRLQKVAERVERHRATVERRKQEWARLNAQKPDKDFEDPQDVLEIQEAKENIGDVVVVRKPTVHAQGKKEEWTALERKILREKSEMNQRITNLGDARIRLVSLLSAQNQQLQKIHHALSPDLRRRPPPLPSVSPEETPEQKLQCTSTSMDRYGVLREQRTASTEQEETQKANSLPKQLEKDTRTLGLSAPSELTEEEQTAVELTELEQELQQRQQIKLLHQQDALLQQMETSSSRFDSELLLLRQQKARLDIHLKQAELHLLTLFQEMIILRGFEEREASLQEKLNAIQEERRSNQSQLQGNSEQLKQRRSIIDKLQEDQRALSADLQASVAEDHHFEDLLTKIFKKKATHKKKEKQAGNPSEEDSDDSVEDWDGCLDDDTEEEDGSDFDDKVCPAGCDPDLFKKTLQLREQRWDLEDMLMEEGKSADALKKESDVLIMKEKVLKSSQQRLEEELDLINKEKFQRMNGLDVVVPFRLHQIKFLSNGSVPSDLSEALVLDKPEMERLKKRIQQLQAEKDVEKERLLQAQQQRSRLIRENKDMSARLQEMEKQCNELMMLKYGRLVDVEALHTMSGHKKLDKLREEKLLLEADHAKELKRWKAKVEEACQALWEVTEQNTEVLCSTVHLMEQRKEFQSKLSSRQKDMVKQQFQDSRRLEDQEDIQKLQELVQAQEQQAQALLKRIDLLSSKDSYVLPPEHTRLPPLTPAHDPLPPTRGRAFRGHEDRRGAD</sequence>
<feature type="region of interest" description="Disordered" evidence="10">
    <location>
        <begin position="1286"/>
        <end position="1327"/>
    </location>
</feature>
<dbReference type="Pfam" id="PF00400">
    <property type="entry name" value="WD40"/>
    <property type="match status" value="3"/>
</dbReference>
<dbReference type="SUPFAM" id="SSF50978">
    <property type="entry name" value="WD40 repeat-like"/>
    <property type="match status" value="1"/>
</dbReference>
<dbReference type="InterPro" id="IPR036322">
    <property type="entry name" value="WD40_repeat_dom_sf"/>
</dbReference>
<comment type="subcellular location">
    <subcellularLocation>
        <location evidence="1">Cytoplasm</location>
        <location evidence="1">Cytoskeleton</location>
        <location evidence="1">Cilium axoneme</location>
    </subcellularLocation>
</comment>
<evidence type="ECO:0000256" key="5">
    <source>
        <dbReference type="ARBA" id="ARBA00023054"/>
    </source>
</evidence>
<keyword evidence="6" id="KW-0206">Cytoskeleton</keyword>
<reference evidence="11 12" key="1">
    <citation type="submission" date="2018-11" db="EMBL/GenBank/DDBJ databases">
        <authorList>
            <person name="Lopez-Roques C."/>
            <person name="Donnadieu C."/>
            <person name="Bouchez O."/>
            <person name="Klopp C."/>
            <person name="Cabau C."/>
            <person name="Zahm M."/>
        </authorList>
    </citation>
    <scope>NUCLEOTIDE SEQUENCE [LARGE SCALE GENOMIC DNA]</scope>
    <source>
        <strain evidence="11">RS831</strain>
        <tissue evidence="11">Whole body</tissue>
    </source>
</reference>
<evidence type="ECO:0000256" key="3">
    <source>
        <dbReference type="ARBA" id="ARBA00022574"/>
    </source>
</evidence>
<dbReference type="GO" id="GO:0003341">
    <property type="term" value="P:cilium movement"/>
    <property type="evidence" value="ECO:0007669"/>
    <property type="project" value="UniProtKB-ARBA"/>
</dbReference>
<organism evidence="11 12">
    <name type="scientific">Oryzias javanicus</name>
    <name type="common">Javanese ricefish</name>
    <name type="synonym">Aplocheilus javanicus</name>
    <dbReference type="NCBI Taxonomy" id="123683"/>
    <lineage>
        <taxon>Eukaryota</taxon>
        <taxon>Metazoa</taxon>
        <taxon>Chordata</taxon>
        <taxon>Craniata</taxon>
        <taxon>Vertebrata</taxon>
        <taxon>Euteleostomi</taxon>
        <taxon>Actinopterygii</taxon>
        <taxon>Neopterygii</taxon>
        <taxon>Teleostei</taxon>
        <taxon>Neoteleostei</taxon>
        <taxon>Acanthomorphata</taxon>
        <taxon>Ovalentaria</taxon>
        <taxon>Atherinomorphae</taxon>
        <taxon>Beloniformes</taxon>
        <taxon>Adrianichthyidae</taxon>
        <taxon>Oryziinae</taxon>
        <taxon>Oryzias</taxon>
    </lineage>
</organism>
<feature type="coiled-coil region" evidence="9">
    <location>
        <begin position="1438"/>
        <end position="1533"/>
    </location>
</feature>
<dbReference type="OrthoDB" id="1935234at2759"/>
<dbReference type="EMBL" id="CM012448">
    <property type="protein sequence ID" value="RVE65424.1"/>
    <property type="molecule type" value="Genomic_DNA"/>
</dbReference>
<evidence type="ECO:0000256" key="8">
    <source>
        <dbReference type="PROSITE-ProRule" id="PRU00221"/>
    </source>
</evidence>
<proteinExistence type="predicted"/>
<feature type="coiled-coil region" evidence="9">
    <location>
        <begin position="757"/>
        <end position="795"/>
    </location>
</feature>
<keyword evidence="5 9" id="KW-0175">Coiled coil</keyword>
<evidence type="ECO:0000256" key="10">
    <source>
        <dbReference type="SAM" id="MobiDB-lite"/>
    </source>
</evidence>
<evidence type="ECO:0000313" key="12">
    <source>
        <dbReference type="Proteomes" id="UP000283210"/>
    </source>
</evidence>
<evidence type="ECO:0000256" key="4">
    <source>
        <dbReference type="ARBA" id="ARBA00022737"/>
    </source>
</evidence>
<dbReference type="InterPro" id="IPR011047">
    <property type="entry name" value="Quinoprotein_ADH-like_sf"/>
</dbReference>
<feature type="coiled-coil region" evidence="9">
    <location>
        <begin position="1206"/>
        <end position="1268"/>
    </location>
</feature>
<dbReference type="InterPro" id="IPR001680">
    <property type="entry name" value="WD40_rpt"/>
</dbReference>
<dbReference type="SMART" id="SM00320">
    <property type="entry name" value="WD40"/>
    <property type="match status" value="7"/>
</dbReference>
<evidence type="ECO:0000256" key="7">
    <source>
        <dbReference type="ARBA" id="ARBA00023273"/>
    </source>
</evidence>
<evidence type="ECO:0000256" key="2">
    <source>
        <dbReference type="ARBA" id="ARBA00022490"/>
    </source>
</evidence>
<keyword evidence="7" id="KW-0966">Cell projection</keyword>
<keyword evidence="12" id="KW-1185">Reference proteome</keyword>
<name>A0A3S2PFH7_ORYJA</name>
<evidence type="ECO:0000256" key="1">
    <source>
        <dbReference type="ARBA" id="ARBA00004430"/>
    </source>
</evidence>
<keyword evidence="2" id="KW-0963">Cytoplasm</keyword>